<name>A0A4Q7ZRN4_9ACTN</name>
<sequence length="249" mass="26319">MTIQATGPVRTGPATGPTLRVRTLIADANLVMRLGLRAMLDASEQILVVGDVDDGSGAVQRAERLCPDVVVVGAGTGGPDGCILPRLNRKAGVLVLSGSDEPRLVEQAFRDGATSYLVHGQFTTADLISAVVSTAERRPYLSPGAVSAVVESFRSSLPGVTAAVSGTAVPPEVPARAPRPPADHPLSRREAELMAHVMRGRTNGEIARTLFISEKTVKNHINHIYTKLGARNRAEAMAIWLGFTDTDRG</sequence>
<keyword evidence="8" id="KW-1185">Reference proteome</keyword>
<dbReference type="PANTHER" id="PTHR44688:SF16">
    <property type="entry name" value="DNA-BINDING TRANSCRIPTIONAL ACTIVATOR DEVR_DOSR"/>
    <property type="match status" value="1"/>
</dbReference>
<dbReference type="InterPro" id="IPR001789">
    <property type="entry name" value="Sig_transdc_resp-reg_receiver"/>
</dbReference>
<keyword evidence="3" id="KW-0804">Transcription</keyword>
<evidence type="ECO:0000259" key="5">
    <source>
        <dbReference type="PROSITE" id="PS50043"/>
    </source>
</evidence>
<evidence type="ECO:0000313" key="8">
    <source>
        <dbReference type="Proteomes" id="UP000292564"/>
    </source>
</evidence>
<dbReference type="CDD" id="cd06170">
    <property type="entry name" value="LuxR_C_like"/>
    <property type="match status" value="1"/>
</dbReference>
<dbReference type="SMART" id="SM00421">
    <property type="entry name" value="HTH_LUXR"/>
    <property type="match status" value="1"/>
</dbReference>
<dbReference type="PANTHER" id="PTHR44688">
    <property type="entry name" value="DNA-BINDING TRANSCRIPTIONAL ACTIVATOR DEVR_DOSR"/>
    <property type="match status" value="1"/>
</dbReference>
<gene>
    <name evidence="7" type="ORF">EV385_5399</name>
</gene>
<dbReference type="InterPro" id="IPR016032">
    <property type="entry name" value="Sig_transdc_resp-reg_C-effctor"/>
</dbReference>
<dbReference type="GO" id="GO:0006355">
    <property type="term" value="P:regulation of DNA-templated transcription"/>
    <property type="evidence" value="ECO:0007669"/>
    <property type="project" value="InterPro"/>
</dbReference>
<feature type="domain" description="HTH luxR-type" evidence="5">
    <location>
        <begin position="179"/>
        <end position="242"/>
    </location>
</feature>
<dbReference type="Gene3D" id="3.40.50.2300">
    <property type="match status" value="1"/>
</dbReference>
<dbReference type="PROSITE" id="PS00622">
    <property type="entry name" value="HTH_LUXR_1"/>
    <property type="match status" value="1"/>
</dbReference>
<dbReference type="PRINTS" id="PR00038">
    <property type="entry name" value="HTHLUXR"/>
</dbReference>
<dbReference type="InterPro" id="IPR000792">
    <property type="entry name" value="Tscrpt_reg_LuxR_C"/>
</dbReference>
<evidence type="ECO:0000256" key="3">
    <source>
        <dbReference type="ARBA" id="ARBA00023163"/>
    </source>
</evidence>
<proteinExistence type="predicted"/>
<protein>
    <submittedName>
        <fullName evidence="7">LuxR family two component transcriptional regulator</fullName>
    </submittedName>
</protein>
<evidence type="ECO:0000313" key="7">
    <source>
        <dbReference type="EMBL" id="RZU53471.1"/>
    </source>
</evidence>
<evidence type="ECO:0000256" key="4">
    <source>
        <dbReference type="PROSITE-ProRule" id="PRU00169"/>
    </source>
</evidence>
<comment type="caution">
    <text evidence="4">Lacks conserved residue(s) required for the propagation of feature annotation.</text>
</comment>
<evidence type="ECO:0000256" key="2">
    <source>
        <dbReference type="ARBA" id="ARBA00023125"/>
    </source>
</evidence>
<dbReference type="Proteomes" id="UP000292564">
    <property type="component" value="Unassembled WGS sequence"/>
</dbReference>
<dbReference type="OrthoDB" id="9808843at2"/>
<dbReference type="GO" id="GO:0003677">
    <property type="term" value="F:DNA binding"/>
    <property type="evidence" value="ECO:0007669"/>
    <property type="project" value="UniProtKB-KW"/>
</dbReference>
<reference evidence="7 8" key="1">
    <citation type="submission" date="2019-02" db="EMBL/GenBank/DDBJ databases">
        <title>Sequencing the genomes of 1000 actinobacteria strains.</title>
        <authorList>
            <person name="Klenk H.-P."/>
        </authorList>
    </citation>
    <scope>NUCLEOTIDE SEQUENCE [LARGE SCALE GENOMIC DNA]</scope>
    <source>
        <strain evidence="7 8">DSM 45162</strain>
    </source>
</reference>
<organism evidence="7 8">
    <name type="scientific">Krasilnikovia cinnamomea</name>
    <dbReference type="NCBI Taxonomy" id="349313"/>
    <lineage>
        <taxon>Bacteria</taxon>
        <taxon>Bacillati</taxon>
        <taxon>Actinomycetota</taxon>
        <taxon>Actinomycetes</taxon>
        <taxon>Micromonosporales</taxon>
        <taxon>Micromonosporaceae</taxon>
        <taxon>Krasilnikovia</taxon>
    </lineage>
</organism>
<dbReference type="AlphaFoldDB" id="A0A4Q7ZRN4"/>
<evidence type="ECO:0000259" key="6">
    <source>
        <dbReference type="PROSITE" id="PS50110"/>
    </source>
</evidence>
<keyword evidence="1" id="KW-0805">Transcription regulation</keyword>
<evidence type="ECO:0000256" key="1">
    <source>
        <dbReference type="ARBA" id="ARBA00023015"/>
    </source>
</evidence>
<dbReference type="RefSeq" id="WP_130511956.1">
    <property type="nucleotide sequence ID" value="NZ_SHKY01000001.1"/>
</dbReference>
<dbReference type="GO" id="GO:0000160">
    <property type="term" value="P:phosphorelay signal transduction system"/>
    <property type="evidence" value="ECO:0007669"/>
    <property type="project" value="InterPro"/>
</dbReference>
<dbReference type="Pfam" id="PF00196">
    <property type="entry name" value="GerE"/>
    <property type="match status" value="1"/>
</dbReference>
<feature type="domain" description="Response regulatory" evidence="6">
    <location>
        <begin position="22"/>
        <end position="135"/>
    </location>
</feature>
<dbReference type="PROSITE" id="PS50110">
    <property type="entry name" value="RESPONSE_REGULATORY"/>
    <property type="match status" value="1"/>
</dbReference>
<comment type="caution">
    <text evidence="7">The sequence shown here is derived from an EMBL/GenBank/DDBJ whole genome shotgun (WGS) entry which is preliminary data.</text>
</comment>
<accession>A0A4Q7ZRN4</accession>
<keyword evidence="2" id="KW-0238">DNA-binding</keyword>
<dbReference type="SUPFAM" id="SSF46894">
    <property type="entry name" value="C-terminal effector domain of the bipartite response regulators"/>
    <property type="match status" value="1"/>
</dbReference>
<dbReference type="EMBL" id="SHKY01000001">
    <property type="protein sequence ID" value="RZU53471.1"/>
    <property type="molecule type" value="Genomic_DNA"/>
</dbReference>
<dbReference type="SUPFAM" id="SSF52172">
    <property type="entry name" value="CheY-like"/>
    <property type="match status" value="1"/>
</dbReference>
<dbReference type="InterPro" id="IPR011006">
    <property type="entry name" value="CheY-like_superfamily"/>
</dbReference>
<dbReference type="PROSITE" id="PS50043">
    <property type="entry name" value="HTH_LUXR_2"/>
    <property type="match status" value="1"/>
</dbReference>